<evidence type="ECO:0000256" key="6">
    <source>
        <dbReference type="ARBA" id="ARBA00023229"/>
    </source>
</evidence>
<evidence type="ECO:0000256" key="5">
    <source>
        <dbReference type="ARBA" id="ARBA00022842"/>
    </source>
</evidence>
<evidence type="ECO:0000313" key="8">
    <source>
        <dbReference type="EMBL" id="THZ12579.1"/>
    </source>
</evidence>
<proteinExistence type="inferred from homology"/>
<dbReference type="PANTHER" id="PTHR12001:SF69">
    <property type="entry name" value="ALL TRANS-POLYPRENYL-DIPHOSPHATE SYNTHASE PDSS1"/>
    <property type="match status" value="1"/>
</dbReference>
<comment type="cofactor">
    <cofactor evidence="1">
        <name>Mg(2+)</name>
        <dbReference type="ChEBI" id="CHEBI:18420"/>
    </cofactor>
</comment>
<evidence type="ECO:0000256" key="2">
    <source>
        <dbReference type="ARBA" id="ARBA00006706"/>
    </source>
</evidence>
<dbReference type="GO" id="GO:0004659">
    <property type="term" value="F:prenyltransferase activity"/>
    <property type="evidence" value="ECO:0007669"/>
    <property type="project" value="InterPro"/>
</dbReference>
<dbReference type="InterPro" id="IPR008949">
    <property type="entry name" value="Isoprenoid_synthase_dom_sf"/>
</dbReference>
<dbReference type="GO" id="GO:0046872">
    <property type="term" value="F:metal ion binding"/>
    <property type="evidence" value="ECO:0007669"/>
    <property type="project" value="UniProtKB-KW"/>
</dbReference>
<dbReference type="PANTHER" id="PTHR12001">
    <property type="entry name" value="GERANYLGERANYL PYROPHOSPHATE SYNTHASE"/>
    <property type="match status" value="1"/>
</dbReference>
<dbReference type="AlphaFoldDB" id="A0A4S9SMD8"/>
<dbReference type="InterPro" id="IPR033749">
    <property type="entry name" value="Polyprenyl_synt_CS"/>
</dbReference>
<sequence>MLSSSGHQDSRKKRAPMMVGWSLVRNRSYAHTKQLATNALSLDIPAFLSQCNWSYSGSLFVCAVCFVENERSPSSSIGARHDLSPTVIPILMFQIRTPPAAAPTINTSMRAFATAASVTAKHMFSNAAPSPIGIDPLQSVAKELKFLTGNIQQLLGSGHPMLDTVAKYYTQSEGKYVRPMLVLLMSQATAFTVKQDRSTPAALDVDSPMSPSAVLADANPSSPLTSPPAVEDTSDTSVLPSQRRLAEITELIHTASLLHDDVIDNSVSRRSAPSANIQFGNKMAVLAGDFMLGRASVALARLRDPEVTELLATVIANLIEGEFMQLRNTASDEKHPAYSQETMEYYLQKTYLKSASLISKSTRAAAILGNCSPDVVEAAYSYGKNLGLAFQLVDDMLDYTVSGAELGKPAGADLELGLATAPLLFAWKDNKELGTLVGRRFAEQGDVQKAHDLVIKSNGIEQTRAMAEDYINKAREAIAFFPESQAKAGLLDMCTKVLQRRK</sequence>
<dbReference type="EMBL" id="QZBM01000569">
    <property type="protein sequence ID" value="THZ12579.1"/>
    <property type="molecule type" value="Genomic_DNA"/>
</dbReference>
<dbReference type="SFLD" id="SFLDS00005">
    <property type="entry name" value="Isoprenoid_Synthase_Type_I"/>
    <property type="match status" value="1"/>
</dbReference>
<dbReference type="Proteomes" id="UP000308005">
    <property type="component" value="Unassembled WGS sequence"/>
</dbReference>
<dbReference type="InterPro" id="IPR000092">
    <property type="entry name" value="Polyprenyl_synt"/>
</dbReference>
<evidence type="ECO:0000313" key="9">
    <source>
        <dbReference type="Proteomes" id="UP000308005"/>
    </source>
</evidence>
<keyword evidence="6" id="KW-0414">Isoprene biosynthesis</keyword>
<dbReference type="PROSITE" id="PS00444">
    <property type="entry name" value="POLYPRENYL_SYNTHASE_2"/>
    <property type="match status" value="1"/>
</dbReference>
<dbReference type="GO" id="GO:1990234">
    <property type="term" value="C:transferase complex"/>
    <property type="evidence" value="ECO:0007669"/>
    <property type="project" value="TreeGrafter"/>
</dbReference>
<evidence type="ECO:0000256" key="3">
    <source>
        <dbReference type="ARBA" id="ARBA00022679"/>
    </source>
</evidence>
<accession>A0A4S9SMD8</accession>
<comment type="caution">
    <text evidence="8">The sequence shown here is derived from an EMBL/GenBank/DDBJ whole genome shotgun (WGS) entry which is preliminary data.</text>
</comment>
<evidence type="ECO:0000256" key="4">
    <source>
        <dbReference type="ARBA" id="ARBA00022723"/>
    </source>
</evidence>
<gene>
    <name evidence="8" type="ORF">D6C91_08403</name>
</gene>
<dbReference type="SUPFAM" id="SSF48576">
    <property type="entry name" value="Terpenoid synthases"/>
    <property type="match status" value="1"/>
</dbReference>
<organism evidence="8 9">
    <name type="scientific">Aureobasidium pullulans</name>
    <name type="common">Black yeast</name>
    <name type="synonym">Pullularia pullulans</name>
    <dbReference type="NCBI Taxonomy" id="5580"/>
    <lineage>
        <taxon>Eukaryota</taxon>
        <taxon>Fungi</taxon>
        <taxon>Dikarya</taxon>
        <taxon>Ascomycota</taxon>
        <taxon>Pezizomycotina</taxon>
        <taxon>Dothideomycetes</taxon>
        <taxon>Dothideomycetidae</taxon>
        <taxon>Dothideales</taxon>
        <taxon>Saccotheciaceae</taxon>
        <taxon>Aureobasidium</taxon>
    </lineage>
</organism>
<evidence type="ECO:0000256" key="7">
    <source>
        <dbReference type="SAM" id="MobiDB-lite"/>
    </source>
</evidence>
<dbReference type="GO" id="GO:0046165">
    <property type="term" value="P:alcohol biosynthetic process"/>
    <property type="evidence" value="ECO:0007669"/>
    <property type="project" value="UniProtKB-ARBA"/>
</dbReference>
<dbReference type="GO" id="GO:0006744">
    <property type="term" value="P:ubiquinone biosynthetic process"/>
    <property type="evidence" value="ECO:0007669"/>
    <property type="project" value="TreeGrafter"/>
</dbReference>
<dbReference type="GO" id="GO:0043386">
    <property type="term" value="P:mycotoxin biosynthetic process"/>
    <property type="evidence" value="ECO:0007669"/>
    <property type="project" value="UniProtKB-ARBA"/>
</dbReference>
<keyword evidence="3" id="KW-0808">Transferase</keyword>
<keyword evidence="4" id="KW-0479">Metal-binding</keyword>
<dbReference type="Pfam" id="PF00348">
    <property type="entry name" value="polyprenyl_synt"/>
    <property type="match status" value="1"/>
</dbReference>
<feature type="region of interest" description="Disordered" evidence="7">
    <location>
        <begin position="201"/>
        <end position="238"/>
    </location>
</feature>
<comment type="similarity">
    <text evidence="2">Belongs to the FPP/GGPP synthase family.</text>
</comment>
<name>A0A4S9SMD8_AURPU</name>
<protein>
    <submittedName>
        <fullName evidence="8">Decaprenyl-diphosphate synthase subunit 1</fullName>
    </submittedName>
</protein>
<dbReference type="CDD" id="cd00685">
    <property type="entry name" value="Trans_IPPS_HT"/>
    <property type="match status" value="1"/>
</dbReference>
<reference evidence="8 9" key="1">
    <citation type="submission" date="2018-10" db="EMBL/GenBank/DDBJ databases">
        <title>Fifty Aureobasidium pullulans genomes reveal a recombining polyextremotolerant generalist.</title>
        <authorList>
            <person name="Gostincar C."/>
            <person name="Turk M."/>
            <person name="Zajc J."/>
            <person name="Gunde-Cimerman N."/>
        </authorList>
    </citation>
    <scope>NUCLEOTIDE SEQUENCE [LARGE SCALE GENOMIC DNA]</scope>
    <source>
        <strain evidence="8 9">EXF-3863</strain>
    </source>
</reference>
<dbReference type="Gene3D" id="1.10.600.10">
    <property type="entry name" value="Farnesyl Diphosphate Synthase"/>
    <property type="match status" value="1"/>
</dbReference>
<dbReference type="GO" id="GO:0008299">
    <property type="term" value="P:isoprenoid biosynthetic process"/>
    <property type="evidence" value="ECO:0007669"/>
    <property type="project" value="UniProtKB-KW"/>
</dbReference>
<keyword evidence="5" id="KW-0460">Magnesium</keyword>
<evidence type="ECO:0000256" key="1">
    <source>
        <dbReference type="ARBA" id="ARBA00001946"/>
    </source>
</evidence>